<dbReference type="RefSeq" id="WP_274142208.1">
    <property type="nucleotide sequence ID" value="NZ_JAJUBB010000006.1"/>
</dbReference>
<dbReference type="InterPro" id="IPR004846">
    <property type="entry name" value="T2SS/T3SS_dom"/>
</dbReference>
<dbReference type="PANTHER" id="PTHR30332:SF17">
    <property type="entry name" value="TYPE IV PILIATION SYSTEM PROTEIN DR_0774-RELATED"/>
    <property type="match status" value="1"/>
</dbReference>
<evidence type="ECO:0000313" key="4">
    <source>
        <dbReference type="EMBL" id="MDD1781731.1"/>
    </source>
</evidence>
<protein>
    <submittedName>
        <fullName evidence="4">Pilus assembly protein N-terminal domain-containing protein</fullName>
    </submittedName>
</protein>
<evidence type="ECO:0000259" key="3">
    <source>
        <dbReference type="Pfam" id="PF13629"/>
    </source>
</evidence>
<dbReference type="EMBL" id="JAJUBB010000006">
    <property type="protein sequence ID" value="MDD1781731.1"/>
    <property type="molecule type" value="Genomic_DNA"/>
</dbReference>
<keyword evidence="5" id="KW-1185">Reference proteome</keyword>
<comment type="similarity">
    <text evidence="1">Belongs to the bacterial secretin family.</text>
</comment>
<gene>
    <name evidence="4" type="ORF">LRP49_11050</name>
</gene>
<evidence type="ECO:0000256" key="1">
    <source>
        <dbReference type="RuleBase" id="RU004003"/>
    </source>
</evidence>
<feature type="domain" description="Type II/III secretion system secretin-like" evidence="2">
    <location>
        <begin position="251"/>
        <end position="403"/>
    </location>
</feature>
<dbReference type="Pfam" id="PF00263">
    <property type="entry name" value="Secretin"/>
    <property type="match status" value="1"/>
</dbReference>
<dbReference type="Pfam" id="PF13629">
    <property type="entry name" value="T2SS-T3SS_pil_N"/>
    <property type="match status" value="1"/>
</dbReference>
<dbReference type="Proteomes" id="UP001149821">
    <property type="component" value="Unassembled WGS sequence"/>
</dbReference>
<proteinExistence type="inferred from homology"/>
<sequence length="451" mass="48914">MQTIRIYPIIFIILLITSSLPVLAASILNLGTGDARSLHFDTTIGTIFIADPEIADYQVIDNNRLVVFGRNIGTTTLIVFSENSQTLIEKKIVVNKSLISVEQLISSQYPDADVSVLNLGDRVVLAGTVPTQKEKDEIYAIAGELLSKEQNEKATTLVSLNTNTPDKTIGFLAHKTFEGLVNNLEVAITKQVNVKLTIAEVNSSLVNELGIQWGTVFENSFNNGQFFRAITGLNGSATNVATYLSAINDDRIGQVLSEPNLSVISGETASFLVGGEVPISYLTDDGYVIEYKTFGIGLELAAKVQRDDKIMLTLFPSVSSVDEQFGDTALDVPAFRVRRAQTTIELGDGDSFVLAGLLSTEDQESLSKIPFIADVPILGALFRHSSTIRRKTELVIVATVSLVAPITSANITLPSIRRTSTLSRFFGVDLDASPDMAQWQTEILSTGGFKK</sequence>
<reference evidence="4" key="1">
    <citation type="submission" date="2021-12" db="EMBL/GenBank/DDBJ databases">
        <title>Enterovibrio ZSDZ35 sp. nov. and Enterovibrio ZSDZ42 sp. nov., isolated from coastal seawater in Qingdao.</title>
        <authorList>
            <person name="Zhang P."/>
        </authorList>
    </citation>
    <scope>NUCLEOTIDE SEQUENCE</scope>
    <source>
        <strain evidence="4">ZSDZ35</strain>
    </source>
</reference>
<dbReference type="PANTHER" id="PTHR30332">
    <property type="entry name" value="PROBABLE GENERAL SECRETION PATHWAY PROTEIN D"/>
    <property type="match status" value="1"/>
</dbReference>
<dbReference type="PRINTS" id="PR00811">
    <property type="entry name" value="BCTERIALGSPD"/>
</dbReference>
<evidence type="ECO:0000259" key="2">
    <source>
        <dbReference type="Pfam" id="PF00263"/>
    </source>
</evidence>
<accession>A0ABT5QL72</accession>
<feature type="domain" description="Pilus formation protein N-terminal" evidence="3">
    <location>
        <begin position="25"/>
        <end position="94"/>
    </location>
</feature>
<dbReference type="InterPro" id="IPR001775">
    <property type="entry name" value="GspD/PilQ"/>
</dbReference>
<dbReference type="InterPro" id="IPR050810">
    <property type="entry name" value="Bact_Secretion_Sys_Channel"/>
</dbReference>
<comment type="caution">
    <text evidence="4">The sequence shown here is derived from an EMBL/GenBank/DDBJ whole genome shotgun (WGS) entry which is preliminary data.</text>
</comment>
<evidence type="ECO:0000313" key="5">
    <source>
        <dbReference type="Proteomes" id="UP001149821"/>
    </source>
</evidence>
<organism evidence="4 5">
    <name type="scientific">Enterovibrio qingdaonensis</name>
    <dbReference type="NCBI Taxonomy" id="2899818"/>
    <lineage>
        <taxon>Bacteria</taxon>
        <taxon>Pseudomonadati</taxon>
        <taxon>Pseudomonadota</taxon>
        <taxon>Gammaproteobacteria</taxon>
        <taxon>Vibrionales</taxon>
        <taxon>Vibrionaceae</taxon>
        <taxon>Enterovibrio</taxon>
    </lineage>
</organism>
<dbReference type="InterPro" id="IPR032789">
    <property type="entry name" value="T2SS-T3SS_pil_N"/>
</dbReference>
<name>A0ABT5QL72_9GAMM</name>